<dbReference type="Pfam" id="PF01476">
    <property type="entry name" value="LysM"/>
    <property type="match status" value="3"/>
</dbReference>
<dbReference type="SMART" id="SM00257">
    <property type="entry name" value="LysM"/>
    <property type="match status" value="3"/>
</dbReference>
<proteinExistence type="predicted"/>
<dbReference type="GO" id="GO:0008932">
    <property type="term" value="F:lytic endotransglycosylase activity"/>
    <property type="evidence" value="ECO:0007669"/>
    <property type="project" value="TreeGrafter"/>
</dbReference>
<evidence type="ECO:0000256" key="2">
    <source>
        <dbReference type="SAM" id="SignalP"/>
    </source>
</evidence>
<feature type="chain" id="PRO_5008240614" description="LysM domain-containing protein" evidence="2">
    <location>
        <begin position="32"/>
        <end position="443"/>
    </location>
</feature>
<name>A0A160T895_9CHLR</name>
<dbReference type="SUPFAM" id="SSF55797">
    <property type="entry name" value="PR-1-like"/>
    <property type="match status" value="1"/>
</dbReference>
<dbReference type="AlphaFoldDB" id="A0A160T895"/>
<dbReference type="CDD" id="cd05379">
    <property type="entry name" value="CAP_bacterial"/>
    <property type="match status" value="1"/>
</dbReference>
<protein>
    <recommendedName>
        <fullName evidence="3">LysM domain-containing protein</fullName>
    </recommendedName>
</protein>
<feature type="domain" description="LysM" evidence="3">
    <location>
        <begin position="251"/>
        <end position="295"/>
    </location>
</feature>
<sequence length="443" mass="46835">MIAVCMARRIHLAALCGVLLLAAVSTGRAEAQGSPTSDILQLVNQVRAEYGLPALAFNASLATAAQNHANFIALNAIYSHIGVNGSTWQDRAQAAGYPGYAGENLVGGTRLSPQQGVTWWRNSAVHFSNMLNPRWTEAGVGFAAGNGQNFYVMVFGTPNDAPPPRAEQQVVDVPFIVAPIELAQPNEDGSIIHTVLEGHTLWAIAARYEVSLADLYLFNALTDDSVINPGDKLTIRLADGQPPPPTPTPPAHHVVREGESLWVIAAYYKTDLATLLWLNGLPQDAVVHPGNEVKVRLVPGEEPPPTPTPQQSHIVKSGDTAWGIALLYGLTLEELAAYNHISPDALLQVGQELLIHPPTATPEPTPTVTASATPEEVHLGPAETPVVSPTAKATAVALVMPEEVASESGGRDWGNVLGIGAIIAGVALTVLAGVAILVLWRNE</sequence>
<reference evidence="4" key="1">
    <citation type="submission" date="2016-01" db="EMBL/GenBank/DDBJ databases">
        <authorList>
            <person name="Mcilroy J.S."/>
            <person name="Karst M S."/>
            <person name="Albertsen M."/>
        </authorList>
    </citation>
    <scope>NUCLEOTIDE SEQUENCE</scope>
    <source>
        <strain evidence="4">Cfx-K</strain>
    </source>
</reference>
<keyword evidence="1" id="KW-0472">Membrane</keyword>
<feature type="signal peptide" evidence="2">
    <location>
        <begin position="1"/>
        <end position="31"/>
    </location>
</feature>
<dbReference type="InterPro" id="IPR036779">
    <property type="entry name" value="LysM_dom_sf"/>
</dbReference>
<dbReference type="PROSITE" id="PS51782">
    <property type="entry name" value="LYSM"/>
    <property type="match status" value="3"/>
</dbReference>
<dbReference type="KEGG" id="pbf:CFX0092_A3262"/>
<dbReference type="InterPro" id="IPR014044">
    <property type="entry name" value="CAP_dom"/>
</dbReference>
<dbReference type="InterPro" id="IPR018392">
    <property type="entry name" value="LysM"/>
</dbReference>
<evidence type="ECO:0000256" key="1">
    <source>
        <dbReference type="SAM" id="Phobius"/>
    </source>
</evidence>
<keyword evidence="1" id="KW-0812">Transmembrane</keyword>
<dbReference type="Gene3D" id="3.10.350.10">
    <property type="entry name" value="LysM domain"/>
    <property type="match status" value="3"/>
</dbReference>
<dbReference type="SUPFAM" id="SSF54106">
    <property type="entry name" value="LysM domain"/>
    <property type="match status" value="3"/>
</dbReference>
<accession>A0A160T895</accession>
<dbReference type="OrthoDB" id="167020at2"/>
<dbReference type="PANTHER" id="PTHR33734:SF22">
    <property type="entry name" value="MEMBRANE-BOUND LYTIC MUREIN TRANSGLYCOSYLASE D"/>
    <property type="match status" value="1"/>
</dbReference>
<evidence type="ECO:0000259" key="3">
    <source>
        <dbReference type="PROSITE" id="PS51782"/>
    </source>
</evidence>
<organism evidence="4 5">
    <name type="scientific">Candidatus Promineifilum breve</name>
    <dbReference type="NCBI Taxonomy" id="1806508"/>
    <lineage>
        <taxon>Bacteria</taxon>
        <taxon>Bacillati</taxon>
        <taxon>Chloroflexota</taxon>
        <taxon>Ardenticatenia</taxon>
        <taxon>Candidatus Promineifilales</taxon>
        <taxon>Candidatus Promineifilaceae</taxon>
        <taxon>Candidatus Promineifilum</taxon>
    </lineage>
</organism>
<dbReference type="InterPro" id="IPR035940">
    <property type="entry name" value="CAP_sf"/>
</dbReference>
<keyword evidence="2" id="KW-0732">Signal</keyword>
<feature type="domain" description="LysM" evidence="3">
    <location>
        <begin position="311"/>
        <end position="355"/>
    </location>
</feature>
<gene>
    <name evidence="4" type="ORF">CFX0092_A3262</name>
</gene>
<keyword evidence="1" id="KW-1133">Transmembrane helix</keyword>
<dbReference type="EMBL" id="LN890655">
    <property type="protein sequence ID" value="CUS05140.2"/>
    <property type="molecule type" value="Genomic_DNA"/>
</dbReference>
<dbReference type="Proteomes" id="UP000215027">
    <property type="component" value="Chromosome I"/>
</dbReference>
<dbReference type="CDD" id="cd00118">
    <property type="entry name" value="LysM"/>
    <property type="match status" value="3"/>
</dbReference>
<dbReference type="Gene3D" id="3.40.33.10">
    <property type="entry name" value="CAP"/>
    <property type="match status" value="1"/>
</dbReference>
<feature type="transmembrane region" description="Helical" evidence="1">
    <location>
        <begin position="416"/>
        <end position="440"/>
    </location>
</feature>
<dbReference type="Pfam" id="PF00188">
    <property type="entry name" value="CAP"/>
    <property type="match status" value="1"/>
</dbReference>
<evidence type="ECO:0000313" key="5">
    <source>
        <dbReference type="Proteomes" id="UP000215027"/>
    </source>
</evidence>
<keyword evidence="5" id="KW-1185">Reference proteome</keyword>
<feature type="domain" description="LysM" evidence="3">
    <location>
        <begin position="191"/>
        <end position="235"/>
    </location>
</feature>
<evidence type="ECO:0000313" key="4">
    <source>
        <dbReference type="EMBL" id="CUS05140.2"/>
    </source>
</evidence>
<dbReference type="PANTHER" id="PTHR33734">
    <property type="entry name" value="LYSM DOMAIN-CONTAINING GPI-ANCHORED PROTEIN 2"/>
    <property type="match status" value="1"/>
</dbReference>